<name>A0A2I0U2W3_LIMLA</name>
<reference evidence="2" key="1">
    <citation type="submission" date="2017-11" db="EMBL/GenBank/DDBJ databases">
        <authorList>
            <person name="Lima N.C."/>
            <person name="Parody-Merino A.M."/>
            <person name="Battley P.F."/>
            <person name="Fidler A.E."/>
            <person name="Prosdocimi F."/>
        </authorList>
    </citation>
    <scope>NUCLEOTIDE SEQUENCE [LARGE SCALE GENOMIC DNA]</scope>
</reference>
<dbReference type="EMBL" id="KZ506287">
    <property type="protein sequence ID" value="PKU40359.1"/>
    <property type="molecule type" value="Genomic_DNA"/>
</dbReference>
<keyword evidence="2" id="KW-1185">Reference proteome</keyword>
<dbReference type="Proteomes" id="UP000233556">
    <property type="component" value="Unassembled WGS sequence"/>
</dbReference>
<reference evidence="2" key="2">
    <citation type="submission" date="2017-12" db="EMBL/GenBank/DDBJ databases">
        <title>Genome sequence of the Bar-tailed Godwit (Limosa lapponica baueri).</title>
        <authorList>
            <person name="Lima N.C.B."/>
            <person name="Parody-Merino A.M."/>
            <person name="Battley P.F."/>
            <person name="Fidler A.E."/>
            <person name="Prosdocimi F."/>
        </authorList>
    </citation>
    <scope>NUCLEOTIDE SEQUENCE [LARGE SCALE GENOMIC DNA]</scope>
</reference>
<gene>
    <name evidence="1" type="ORF">llap_9334</name>
</gene>
<dbReference type="AlphaFoldDB" id="A0A2I0U2W3"/>
<evidence type="ECO:0000313" key="1">
    <source>
        <dbReference type="EMBL" id="PKU40359.1"/>
    </source>
</evidence>
<evidence type="ECO:0000313" key="2">
    <source>
        <dbReference type="Proteomes" id="UP000233556"/>
    </source>
</evidence>
<sequence length="116" mass="13038">MNPGPCPISGEADNTPSSNVEMQNVMHRLKIETLTPPSPLQLCTQELYDYDLPLCNSCQVHIQVALIKSNRVRQGQWMLILLSIEKAAMKQLPLQLMGIIESSRLEGTFKIIKPNH</sequence>
<proteinExistence type="predicted"/>
<organism evidence="1 2">
    <name type="scientific">Limosa lapponica baueri</name>
    <dbReference type="NCBI Taxonomy" id="1758121"/>
    <lineage>
        <taxon>Eukaryota</taxon>
        <taxon>Metazoa</taxon>
        <taxon>Chordata</taxon>
        <taxon>Craniata</taxon>
        <taxon>Vertebrata</taxon>
        <taxon>Euteleostomi</taxon>
        <taxon>Archelosauria</taxon>
        <taxon>Archosauria</taxon>
        <taxon>Dinosauria</taxon>
        <taxon>Saurischia</taxon>
        <taxon>Theropoda</taxon>
        <taxon>Coelurosauria</taxon>
        <taxon>Aves</taxon>
        <taxon>Neognathae</taxon>
        <taxon>Neoaves</taxon>
        <taxon>Charadriiformes</taxon>
        <taxon>Scolopacidae</taxon>
        <taxon>Limosa</taxon>
    </lineage>
</organism>
<protein>
    <submittedName>
        <fullName evidence="1">Uncharacterized protein</fullName>
    </submittedName>
</protein>
<accession>A0A2I0U2W3</accession>